<comment type="caution">
    <text evidence="1">The sequence shown here is derived from an EMBL/GenBank/DDBJ whole genome shotgun (WGS) entry which is preliminary data.</text>
</comment>
<dbReference type="SUPFAM" id="SSF54523">
    <property type="entry name" value="Pili subunits"/>
    <property type="match status" value="1"/>
</dbReference>
<evidence type="ECO:0000313" key="3">
    <source>
        <dbReference type="Proteomes" id="UP000443000"/>
    </source>
</evidence>
<sequence>MKGQRGFTLLEMLAALAVLAVCSSVLVAAFGHSARALQQAQRSDRLSLTARSLMAEANVGRLQAGVTEGRWSGVTWRLNVSALPAGNAALSVWRLDLALSDGSRQAHYSTLQVRSAGSEAVP</sequence>
<accession>A0A6A7Z0J4</accession>
<reference evidence="1 3" key="1">
    <citation type="submission" date="2019-10" db="EMBL/GenBank/DDBJ databases">
        <title>Evaluation of single-gene subtyping targets for Pseudomonas.</title>
        <authorList>
            <person name="Reichler S.J."/>
            <person name="Orsi R.H."/>
            <person name="Wiedmann M."/>
            <person name="Martin N.H."/>
            <person name="Murphy S.I."/>
        </authorList>
    </citation>
    <scope>NUCLEOTIDE SEQUENCE</scope>
    <source>
        <strain evidence="2 3">FSL R10-1594</strain>
        <strain evidence="1">FSL R10-2339</strain>
    </source>
</reference>
<gene>
    <name evidence="2" type="ORF">GHN41_19125</name>
    <name evidence="1" type="ORF">GHN86_13070</name>
</gene>
<dbReference type="InterPro" id="IPR012902">
    <property type="entry name" value="N_methyl_site"/>
</dbReference>
<evidence type="ECO:0000313" key="1">
    <source>
        <dbReference type="EMBL" id="MQT80990.1"/>
    </source>
</evidence>
<dbReference type="Pfam" id="PF07963">
    <property type="entry name" value="N_methyl"/>
    <property type="match status" value="1"/>
</dbReference>
<proteinExistence type="predicted"/>
<evidence type="ECO:0000313" key="2">
    <source>
        <dbReference type="EMBL" id="MQU18544.1"/>
    </source>
</evidence>
<dbReference type="EMBL" id="WIVT01000029">
    <property type="protein sequence ID" value="MQU18544.1"/>
    <property type="molecule type" value="Genomic_DNA"/>
</dbReference>
<dbReference type="Proteomes" id="UP000443000">
    <property type="component" value="Unassembled WGS sequence"/>
</dbReference>
<dbReference type="RefSeq" id="WP_397463000.1">
    <property type="nucleotide sequence ID" value="NZ_JBITTT010000015.1"/>
</dbReference>
<organism evidence="1">
    <name type="scientific">Pseudomonas helleri</name>
    <dbReference type="NCBI Taxonomy" id="1608996"/>
    <lineage>
        <taxon>Bacteria</taxon>
        <taxon>Pseudomonadati</taxon>
        <taxon>Pseudomonadota</taxon>
        <taxon>Gammaproteobacteria</taxon>
        <taxon>Pseudomonadales</taxon>
        <taxon>Pseudomonadaceae</taxon>
        <taxon>Pseudomonas</taxon>
    </lineage>
</organism>
<name>A0A6A7Z0J4_9PSED</name>
<dbReference type="NCBIfam" id="TIGR02532">
    <property type="entry name" value="IV_pilin_GFxxxE"/>
    <property type="match status" value="1"/>
</dbReference>
<dbReference type="InterPro" id="IPR045584">
    <property type="entry name" value="Pilin-like"/>
</dbReference>
<dbReference type="EMBL" id="WIWC01000019">
    <property type="protein sequence ID" value="MQT80990.1"/>
    <property type="molecule type" value="Genomic_DNA"/>
</dbReference>
<dbReference type="AlphaFoldDB" id="A0A6A7Z0J4"/>
<protein>
    <submittedName>
        <fullName evidence="1">Prepilin-type N-terminal cleavage/methylation domain-containing protein</fullName>
    </submittedName>
</protein>